<comment type="caution">
    <text evidence="3">The sequence shown here is derived from an EMBL/GenBank/DDBJ whole genome shotgun (WGS) entry which is preliminary data.</text>
</comment>
<keyword evidence="4" id="KW-1185">Reference proteome</keyword>
<dbReference type="Proteomes" id="UP000239899">
    <property type="component" value="Unassembled WGS sequence"/>
</dbReference>
<dbReference type="AlphaFoldDB" id="A0A2P6TNH6"/>
<feature type="transmembrane region" description="Helical" evidence="1">
    <location>
        <begin position="6"/>
        <end position="29"/>
    </location>
</feature>
<accession>A0A2P6TNH6</accession>
<dbReference type="EMBL" id="LHPG02000010">
    <property type="protein sequence ID" value="PRW50869.1"/>
    <property type="molecule type" value="Genomic_DNA"/>
</dbReference>
<feature type="transmembrane region" description="Helical" evidence="1">
    <location>
        <begin position="50"/>
        <end position="67"/>
    </location>
</feature>
<evidence type="ECO:0000256" key="2">
    <source>
        <dbReference type="SAM" id="SignalP"/>
    </source>
</evidence>
<dbReference type="OrthoDB" id="516729at2759"/>
<organism evidence="3 4">
    <name type="scientific">Chlorella sorokiniana</name>
    <name type="common">Freshwater green alga</name>
    <dbReference type="NCBI Taxonomy" id="3076"/>
    <lineage>
        <taxon>Eukaryota</taxon>
        <taxon>Viridiplantae</taxon>
        <taxon>Chlorophyta</taxon>
        <taxon>core chlorophytes</taxon>
        <taxon>Trebouxiophyceae</taxon>
        <taxon>Chlorellales</taxon>
        <taxon>Chlorellaceae</taxon>
        <taxon>Chlorella clade</taxon>
        <taxon>Chlorella</taxon>
    </lineage>
</organism>
<reference evidence="3 4" key="1">
    <citation type="journal article" date="2018" name="Plant J.">
        <title>Genome sequences of Chlorella sorokiniana UTEX 1602 and Micractinium conductrix SAG 241.80: implications to maltose excretion by a green alga.</title>
        <authorList>
            <person name="Arriola M.B."/>
            <person name="Velmurugan N."/>
            <person name="Zhang Y."/>
            <person name="Plunkett M.H."/>
            <person name="Hondzo H."/>
            <person name="Barney B.M."/>
        </authorList>
    </citation>
    <scope>NUCLEOTIDE SEQUENCE [LARGE SCALE GENOMIC DNA]</scope>
    <source>
        <strain evidence="4">UTEX 1602</strain>
    </source>
</reference>
<proteinExistence type="predicted"/>
<feature type="chain" id="PRO_5015146607" evidence="2">
    <location>
        <begin position="20"/>
        <end position="130"/>
    </location>
</feature>
<name>A0A2P6TNH6_CHLSO</name>
<keyword evidence="2" id="KW-0732">Signal</keyword>
<keyword evidence="1" id="KW-1133">Transmembrane helix</keyword>
<evidence type="ECO:0000313" key="3">
    <source>
        <dbReference type="EMBL" id="PRW50869.1"/>
    </source>
</evidence>
<feature type="transmembrane region" description="Helical" evidence="1">
    <location>
        <begin position="87"/>
        <end position="110"/>
    </location>
</feature>
<sequence>MANLAVPFAVFWLITLAGGLVVLGALGALTNDSEVSPLFAPYRPFRNWRGTIAFFYASVTGFLIPLTNDVFVAKGALPGSNGSDSRANAAAAGLILVFIGNYVQAILAALHDTDEPKAQTAEVAGGKDLA</sequence>
<keyword evidence="1" id="KW-0812">Transmembrane</keyword>
<gene>
    <name evidence="3" type="ORF">C2E21_5511</name>
</gene>
<evidence type="ECO:0000256" key="1">
    <source>
        <dbReference type="SAM" id="Phobius"/>
    </source>
</evidence>
<feature type="signal peptide" evidence="2">
    <location>
        <begin position="1"/>
        <end position="19"/>
    </location>
</feature>
<evidence type="ECO:0000313" key="4">
    <source>
        <dbReference type="Proteomes" id="UP000239899"/>
    </source>
</evidence>
<keyword evidence="1" id="KW-0472">Membrane</keyword>
<protein>
    <submittedName>
        <fullName evidence="3">Glycogen-branching enzyme</fullName>
    </submittedName>
</protein>